<comment type="caution">
    <text evidence="1">The sequence shown here is derived from an EMBL/GenBank/DDBJ whole genome shotgun (WGS) entry which is preliminary data.</text>
</comment>
<dbReference type="Gene3D" id="1.20.120.330">
    <property type="entry name" value="Nucleotidyltransferases domain 2"/>
    <property type="match status" value="1"/>
</dbReference>
<dbReference type="Gene3D" id="3.30.460.10">
    <property type="entry name" value="Beta Polymerase, domain 2"/>
    <property type="match status" value="1"/>
</dbReference>
<dbReference type="OrthoDB" id="2080655at2"/>
<proteinExistence type="predicted"/>
<evidence type="ECO:0000313" key="1">
    <source>
        <dbReference type="EMBL" id="PNT96961.1"/>
    </source>
</evidence>
<dbReference type="SUPFAM" id="SSF81301">
    <property type="entry name" value="Nucleotidyltransferase"/>
    <property type="match status" value="1"/>
</dbReference>
<reference evidence="1 2" key="1">
    <citation type="submission" date="2017-06" db="EMBL/GenBank/DDBJ databases">
        <title>Investigating the central metabolism of Clostridium thermosuccinogenes.</title>
        <authorList>
            <person name="Koendjbiharie J.G."/>
            <person name="van Kranenburg R."/>
        </authorList>
    </citation>
    <scope>NUCLEOTIDE SEQUENCE [LARGE SCALE GENOMIC DNA]</scope>
    <source>
        <strain evidence="1 2">DSM 5806</strain>
    </source>
</reference>
<dbReference type="InterPro" id="IPR043519">
    <property type="entry name" value="NT_sf"/>
</dbReference>
<name>A0A2K2FDU3_9CLOT</name>
<gene>
    <name evidence="1" type="ORF">CDQ84_14135</name>
</gene>
<dbReference type="EMBL" id="NIOJ01000042">
    <property type="protein sequence ID" value="PNT96961.1"/>
    <property type="molecule type" value="Genomic_DNA"/>
</dbReference>
<dbReference type="Proteomes" id="UP000236151">
    <property type="component" value="Unassembled WGS sequence"/>
</dbReference>
<dbReference type="RefSeq" id="WP_103082387.1">
    <property type="nucleotide sequence ID" value="NZ_CP021850.1"/>
</dbReference>
<dbReference type="KEGG" id="cthd:CDO33_17285"/>
<dbReference type="AlphaFoldDB" id="A0A2K2FDU3"/>
<keyword evidence="2" id="KW-1185">Reference proteome</keyword>
<evidence type="ECO:0000313" key="2">
    <source>
        <dbReference type="Proteomes" id="UP000236151"/>
    </source>
</evidence>
<organism evidence="1 2">
    <name type="scientific">Clostridium thermosuccinogenes</name>
    <dbReference type="NCBI Taxonomy" id="84032"/>
    <lineage>
        <taxon>Bacteria</taxon>
        <taxon>Bacillati</taxon>
        <taxon>Bacillota</taxon>
        <taxon>Clostridia</taxon>
        <taxon>Eubacteriales</taxon>
        <taxon>Clostridiaceae</taxon>
        <taxon>Clostridium</taxon>
    </lineage>
</organism>
<protein>
    <recommendedName>
        <fullName evidence="3">Polymerase nucleotidyl transferase domain-containing protein</fullName>
    </recommendedName>
</protein>
<dbReference type="SUPFAM" id="SSF81631">
    <property type="entry name" value="PAP/OAS1 substrate-binding domain"/>
    <property type="match status" value="1"/>
</dbReference>
<accession>A0A2K2FDU3</accession>
<sequence>MPLFSITDRKNVMDYIISFTEQNEHIVALIAVGSGSYGYIDELSDLDMVVAIDSDENLETVMEYVSSQLNKRLNFIYFKQMPQRRLQVYLADNYLEIDIGYGAYTNAAATRKNWKVLFDKSGTVDEAMRTSWEKNEKTPKTNELDKKLAECSDVVWHNLMHSAVAIKRRQYWRAVAELEIARNLFIELLGFRYSLETKRGRDVDKLPEAELAVLKKTLVTSFTQDALWSNLFALTDAIYTELERYGERMNITVNRQQVNEYINACRGL</sequence>
<evidence type="ECO:0008006" key="3">
    <source>
        <dbReference type="Google" id="ProtNLM"/>
    </source>
</evidence>